<reference evidence="5 6" key="1">
    <citation type="journal article" date="2015" name="Int. J. Syst. Evol. Microbiol.">
        <title>Sporolactobacillus shoreae sp. nov. and Sporolactobacillus spathodeae sp. nov., two spore-forming lactic acid bacteria isolated from tree barks in Thailand.</title>
        <authorList>
            <person name="Thamacharoensuk T."/>
            <person name="Kitahara M."/>
            <person name="Ohkuma M."/>
            <person name="Thongchul N."/>
            <person name="Tanasupawat S."/>
        </authorList>
    </citation>
    <scope>NUCLEOTIDE SEQUENCE [LARGE SCALE GENOMIC DNA]</scope>
    <source>
        <strain evidence="5 6">BK92</strain>
    </source>
</reference>
<comment type="similarity">
    <text evidence="2">Belongs to the methyl-accepting chemotaxis (MCP) protein family.</text>
</comment>
<organism evidence="5 6">
    <name type="scientific">Sporolactobacillus shoreae</name>
    <dbReference type="NCBI Taxonomy" id="1465501"/>
    <lineage>
        <taxon>Bacteria</taxon>
        <taxon>Bacillati</taxon>
        <taxon>Bacillota</taxon>
        <taxon>Bacilli</taxon>
        <taxon>Bacillales</taxon>
        <taxon>Sporolactobacillaceae</taxon>
        <taxon>Sporolactobacillus</taxon>
    </lineage>
</organism>
<gene>
    <name evidence="5" type="ORF">E4665_05050</name>
</gene>
<evidence type="ECO:0000313" key="6">
    <source>
        <dbReference type="Proteomes" id="UP000298347"/>
    </source>
</evidence>
<dbReference type="CDD" id="cd01068">
    <property type="entry name" value="globin_sensor"/>
    <property type="match status" value="1"/>
</dbReference>
<dbReference type="Gene3D" id="1.10.287.950">
    <property type="entry name" value="Methyl-accepting chemotaxis protein"/>
    <property type="match status" value="1"/>
</dbReference>
<feature type="domain" description="Methyl-accepting transducer" evidence="4">
    <location>
        <begin position="212"/>
        <end position="418"/>
    </location>
</feature>
<dbReference type="SUPFAM" id="SSF46458">
    <property type="entry name" value="Globin-like"/>
    <property type="match status" value="1"/>
</dbReference>
<dbReference type="Proteomes" id="UP000298347">
    <property type="component" value="Unassembled WGS sequence"/>
</dbReference>
<dbReference type="RefSeq" id="WP_135347709.1">
    <property type="nucleotide sequence ID" value="NZ_SRJD01000004.1"/>
</dbReference>
<evidence type="ECO:0000256" key="1">
    <source>
        <dbReference type="ARBA" id="ARBA00023224"/>
    </source>
</evidence>
<dbReference type="GO" id="GO:0019825">
    <property type="term" value="F:oxygen binding"/>
    <property type="evidence" value="ECO:0007669"/>
    <property type="project" value="InterPro"/>
</dbReference>
<dbReference type="InterPro" id="IPR012292">
    <property type="entry name" value="Globin/Proto"/>
</dbReference>
<evidence type="ECO:0000313" key="5">
    <source>
        <dbReference type="EMBL" id="TGA99153.1"/>
    </source>
</evidence>
<evidence type="ECO:0000259" key="4">
    <source>
        <dbReference type="PROSITE" id="PS50111"/>
    </source>
</evidence>
<dbReference type="PROSITE" id="PS50111">
    <property type="entry name" value="CHEMOTAXIS_TRANSDUC_2"/>
    <property type="match status" value="1"/>
</dbReference>
<dbReference type="GO" id="GO:0006935">
    <property type="term" value="P:chemotaxis"/>
    <property type="evidence" value="ECO:0007669"/>
    <property type="project" value="InterPro"/>
</dbReference>
<dbReference type="PANTHER" id="PTHR32089:SF112">
    <property type="entry name" value="LYSOZYME-LIKE PROTEIN-RELATED"/>
    <property type="match status" value="1"/>
</dbReference>
<evidence type="ECO:0000256" key="2">
    <source>
        <dbReference type="ARBA" id="ARBA00029447"/>
    </source>
</evidence>
<dbReference type="Pfam" id="PF00015">
    <property type="entry name" value="MCPsignal"/>
    <property type="match status" value="1"/>
</dbReference>
<dbReference type="GO" id="GO:0016020">
    <property type="term" value="C:membrane"/>
    <property type="evidence" value="ECO:0007669"/>
    <property type="project" value="InterPro"/>
</dbReference>
<name>A0A4Z0GQT1_9BACL</name>
<dbReference type="Gene3D" id="1.10.490.10">
    <property type="entry name" value="Globins"/>
    <property type="match status" value="1"/>
</dbReference>
<comment type="caution">
    <text evidence="5">The sequence shown here is derived from an EMBL/GenBank/DDBJ whole genome shotgun (WGS) entry which is preliminary data.</text>
</comment>
<protein>
    <submittedName>
        <fullName evidence="5">Globin-coupled sensor protein</fullName>
    </submittedName>
</protein>
<dbReference type="InterPro" id="IPR004090">
    <property type="entry name" value="Chemotax_Me-accpt_rcpt"/>
</dbReference>
<dbReference type="GO" id="GO:0004888">
    <property type="term" value="F:transmembrane signaling receptor activity"/>
    <property type="evidence" value="ECO:0007669"/>
    <property type="project" value="InterPro"/>
</dbReference>
<dbReference type="SUPFAM" id="SSF58104">
    <property type="entry name" value="Methyl-accepting chemotaxis protein (MCP) signaling domain"/>
    <property type="match status" value="1"/>
</dbReference>
<keyword evidence="6" id="KW-1185">Reference proteome</keyword>
<dbReference type="InterPro" id="IPR039379">
    <property type="entry name" value="Protoglobin_sensor_dom"/>
</dbReference>
<evidence type="ECO:0000256" key="3">
    <source>
        <dbReference type="PROSITE-ProRule" id="PRU00284"/>
    </source>
</evidence>
<proteinExistence type="inferred from homology"/>
<keyword evidence="1 3" id="KW-0807">Transducer</keyword>
<dbReference type="PRINTS" id="PR00260">
    <property type="entry name" value="CHEMTRNSDUCR"/>
</dbReference>
<accession>A0A4Z0GQT1</accession>
<dbReference type="Pfam" id="PF11563">
    <property type="entry name" value="Protoglobin"/>
    <property type="match status" value="1"/>
</dbReference>
<dbReference type="GO" id="GO:0007165">
    <property type="term" value="P:signal transduction"/>
    <property type="evidence" value="ECO:0007669"/>
    <property type="project" value="UniProtKB-KW"/>
</dbReference>
<dbReference type="InterPro" id="IPR044398">
    <property type="entry name" value="Globin-sensor_dom"/>
</dbReference>
<dbReference type="InterPro" id="IPR004089">
    <property type="entry name" value="MCPsignal_dom"/>
</dbReference>
<sequence length="428" mass="47706">MAFYRKKKSVSEWLERAKSEKAAIKVNDPKTLNKLKMLDLTVYDLQLLKTLQPYVKEEIGKIAKEFYASFYQIDELKKIIDRYSSVEKLSQTLAVHVMDFFSGTIDAAFLAKRTGVGKMHYKIALTPSYYMGTFQNLQSSLVQIVFRMVKDPVAEERLIHAINKIISLEQQIVLEVYEAEYAENLKKEFEEGRDDLRSAIAHVSGNLTQLSSQTHESVRNLLERFTQVREMVRQGNEETRNAKVQASAGKAQLEQLFAQVNDASSSVKQMGKMVENLENSSQEIGRVTALVKDISEQTNILALNSAIEAARAGEYGKGFTVVSQEIRKLAEETNTAMAQISELTANSATVTMNVVESLTKTAGIIEKGMGESKQTGQKFDAIIASVEQNSALSEKTDKHVDALAEIADHLGKGTETLTGSVDQLMKQL</sequence>
<dbReference type="SMART" id="SM00283">
    <property type="entry name" value="MA"/>
    <property type="match status" value="1"/>
</dbReference>
<dbReference type="AlphaFoldDB" id="A0A4Z0GQT1"/>
<dbReference type="InterPro" id="IPR009050">
    <property type="entry name" value="Globin-like_sf"/>
</dbReference>
<dbReference type="GO" id="GO:0020037">
    <property type="term" value="F:heme binding"/>
    <property type="evidence" value="ECO:0007669"/>
    <property type="project" value="InterPro"/>
</dbReference>
<dbReference type="EMBL" id="SRJD01000004">
    <property type="protein sequence ID" value="TGA99153.1"/>
    <property type="molecule type" value="Genomic_DNA"/>
</dbReference>
<dbReference type="OrthoDB" id="266313at2"/>
<dbReference type="PANTHER" id="PTHR32089">
    <property type="entry name" value="METHYL-ACCEPTING CHEMOTAXIS PROTEIN MCPB"/>
    <property type="match status" value="1"/>
</dbReference>